<dbReference type="GO" id="GO:0005524">
    <property type="term" value="F:ATP binding"/>
    <property type="evidence" value="ECO:0007669"/>
    <property type="project" value="UniProtKB-UniRule"/>
</dbReference>
<evidence type="ECO:0000259" key="11">
    <source>
        <dbReference type="PROSITE" id="PS51285"/>
    </source>
</evidence>
<dbReference type="InterPro" id="IPR008271">
    <property type="entry name" value="Ser/Thr_kinase_AS"/>
</dbReference>
<evidence type="ECO:0000256" key="3">
    <source>
        <dbReference type="ARBA" id="ARBA00022679"/>
    </source>
</evidence>
<dbReference type="InterPro" id="IPR016137">
    <property type="entry name" value="RGS"/>
</dbReference>
<dbReference type="SUPFAM" id="SSF48097">
    <property type="entry name" value="Regulator of G-protein signaling, RGS"/>
    <property type="match status" value="1"/>
</dbReference>
<reference evidence="12" key="1">
    <citation type="submission" date="2021-01" db="EMBL/GenBank/DDBJ databases">
        <authorList>
            <person name="Corre E."/>
            <person name="Pelletier E."/>
            <person name="Niang G."/>
            <person name="Scheremetjew M."/>
            <person name="Finn R."/>
            <person name="Kale V."/>
            <person name="Holt S."/>
            <person name="Cochrane G."/>
            <person name="Meng A."/>
            <person name="Brown T."/>
            <person name="Cohen L."/>
        </authorList>
    </citation>
    <scope>NUCLEOTIDE SEQUENCE</scope>
    <source>
        <strain evidence="12">GSBS06</strain>
    </source>
</reference>
<feature type="domain" description="AGC-kinase C-terminal" evidence="11">
    <location>
        <begin position="597"/>
        <end position="683"/>
    </location>
</feature>
<dbReference type="PROSITE" id="PS50132">
    <property type="entry name" value="RGS"/>
    <property type="match status" value="1"/>
</dbReference>
<dbReference type="Gene3D" id="1.10.167.10">
    <property type="entry name" value="Regulator of G-protein Signalling 4, domain 2"/>
    <property type="match status" value="1"/>
</dbReference>
<evidence type="ECO:0000256" key="4">
    <source>
        <dbReference type="ARBA" id="ARBA00022741"/>
    </source>
</evidence>
<name>A0A7S3LPK2_9STRA</name>
<dbReference type="EMBL" id="HBIN01009245">
    <property type="protein sequence ID" value="CAE0436611.1"/>
    <property type="molecule type" value="Transcribed_RNA"/>
</dbReference>
<evidence type="ECO:0000256" key="7">
    <source>
        <dbReference type="PROSITE-ProRule" id="PRU10141"/>
    </source>
</evidence>
<dbReference type="GO" id="GO:0004674">
    <property type="term" value="F:protein serine/threonine kinase activity"/>
    <property type="evidence" value="ECO:0007669"/>
    <property type="project" value="UniProtKB-KW"/>
</dbReference>
<dbReference type="InterPro" id="IPR017441">
    <property type="entry name" value="Protein_kinase_ATP_BS"/>
</dbReference>
<dbReference type="InterPro" id="IPR044926">
    <property type="entry name" value="RGS_subdomain_2"/>
</dbReference>
<proteinExistence type="predicted"/>
<dbReference type="SMART" id="SM00315">
    <property type="entry name" value="RGS"/>
    <property type="match status" value="1"/>
</dbReference>
<feature type="compositionally biased region" description="Basic residues" evidence="8">
    <location>
        <begin position="157"/>
        <end position="166"/>
    </location>
</feature>
<dbReference type="PANTHER" id="PTHR24351">
    <property type="entry name" value="RIBOSOMAL PROTEIN S6 KINASE"/>
    <property type="match status" value="1"/>
</dbReference>
<feature type="region of interest" description="Disordered" evidence="8">
    <location>
        <begin position="124"/>
        <end position="166"/>
    </location>
</feature>
<dbReference type="PROSITE" id="PS50011">
    <property type="entry name" value="PROTEIN_KINASE_DOM"/>
    <property type="match status" value="1"/>
</dbReference>
<dbReference type="AlphaFoldDB" id="A0A7S3LPK2"/>
<feature type="binding site" evidence="7">
    <location>
        <position position="307"/>
    </location>
    <ligand>
        <name>ATP</name>
        <dbReference type="ChEBI" id="CHEBI:30616"/>
    </ligand>
</feature>
<dbReference type="Pfam" id="PF00069">
    <property type="entry name" value="Pkinase"/>
    <property type="match status" value="2"/>
</dbReference>
<evidence type="ECO:0000259" key="10">
    <source>
        <dbReference type="PROSITE" id="PS50132"/>
    </source>
</evidence>
<dbReference type="PROSITE" id="PS00107">
    <property type="entry name" value="PROTEIN_KINASE_ATP"/>
    <property type="match status" value="1"/>
</dbReference>
<dbReference type="PROSITE" id="PS00108">
    <property type="entry name" value="PROTEIN_KINASE_ST"/>
    <property type="match status" value="1"/>
</dbReference>
<accession>A0A7S3LPK2</accession>
<keyword evidence="1" id="KW-0723">Serine/threonine-protein kinase</keyword>
<evidence type="ECO:0000313" key="12">
    <source>
        <dbReference type="EMBL" id="CAE0436611.1"/>
    </source>
</evidence>
<dbReference type="InterPro" id="IPR000719">
    <property type="entry name" value="Prot_kinase_dom"/>
</dbReference>
<feature type="domain" description="RGS" evidence="10">
    <location>
        <begin position="78"/>
        <end position="119"/>
    </location>
</feature>
<keyword evidence="3" id="KW-0808">Transferase</keyword>
<evidence type="ECO:0000256" key="2">
    <source>
        <dbReference type="ARBA" id="ARBA00022553"/>
    </source>
</evidence>
<feature type="compositionally biased region" description="Polar residues" evidence="8">
    <location>
        <begin position="126"/>
        <end position="136"/>
    </location>
</feature>
<dbReference type="SMART" id="SM00220">
    <property type="entry name" value="S_TKc"/>
    <property type="match status" value="1"/>
</dbReference>
<evidence type="ECO:0008006" key="13">
    <source>
        <dbReference type="Google" id="ProtNLM"/>
    </source>
</evidence>
<dbReference type="InterPro" id="IPR036305">
    <property type="entry name" value="RGS_sf"/>
</dbReference>
<dbReference type="InterPro" id="IPR045270">
    <property type="entry name" value="STKc_AGC"/>
</dbReference>
<evidence type="ECO:0000256" key="8">
    <source>
        <dbReference type="SAM" id="MobiDB-lite"/>
    </source>
</evidence>
<evidence type="ECO:0000259" key="9">
    <source>
        <dbReference type="PROSITE" id="PS50011"/>
    </source>
</evidence>
<evidence type="ECO:0000256" key="5">
    <source>
        <dbReference type="ARBA" id="ARBA00022777"/>
    </source>
</evidence>
<dbReference type="InterPro" id="IPR011009">
    <property type="entry name" value="Kinase-like_dom_sf"/>
</dbReference>
<sequence>MGSCTSSPVSADQKQGSKDLVGAVGRTSKIDIETIPSERSSMVALEVLAGRLTIYRRKNVMYEPNGWLDYSQHEGLLFLRNLLDEPVGRFYLAEFCEKKEKKDMLKLVLFWKSIQRLDKGELSLKDTVNNPSSNTPIEEENRDKEDSEEEEKEAKRNARMSSHKIMRKHRRAVGDKRIIAEAKEIIGTYLDSRAEQRIDFGKAEWNKLRDDCVVEAEKAIEAHDVLALRKFIFLEIQNAAIMAMFEGKLHKEFPLHSEYKRYKFKFKKVYNFISHWDFDFMQTLGKGSFGRVIRVRKKTTRKQYALKVMSKKKILSGAENSSQVTIERQVLVQCSCRYVVGVHLAFQTSRALFIALDLLEGGTLVEAMHHCGGRIPSDAVRIQAAQMVLGLDHLHQHGILYRDLKPVNVMLDRYGNAVLTDMGLCAKFRPSIYERDERENEDGVKPMEILKPDELKCVGTYGYRAPEVLAVSSKNKKKKKKSLNANKTRESLSETATDQPEEQRKGYGTPVDYWALGVTIYYLLMAKYPFRQKALRINMVLPSGGMKATEEKLQHNVPNFKTEFDDKDLADVIEKLLHKDPEQRLDVDGCKSHPFFASIDWAALENGKMEPIYKPKVPIHPDSEKPRFKGLSDAMKQFAHENVLELFGGDNDMQDEYRHVRSKHQKLFRDWDHIPDSVLQEDWDLLDQEDDGEIIPEAEI</sequence>
<keyword evidence="6 7" id="KW-0067">ATP-binding</keyword>
<gene>
    <name evidence="12" type="ORF">ASTO00021_LOCUS6871</name>
</gene>
<protein>
    <recommendedName>
        <fullName evidence="13">Protein kinase domain-containing protein</fullName>
    </recommendedName>
</protein>
<dbReference type="InterPro" id="IPR000961">
    <property type="entry name" value="AGC-kinase_C"/>
</dbReference>
<dbReference type="CDD" id="cd05123">
    <property type="entry name" value="STKc_AGC"/>
    <property type="match status" value="1"/>
</dbReference>
<feature type="region of interest" description="Disordered" evidence="8">
    <location>
        <begin position="474"/>
        <end position="504"/>
    </location>
</feature>
<dbReference type="PROSITE" id="PS51285">
    <property type="entry name" value="AGC_KINASE_CTER"/>
    <property type="match status" value="1"/>
</dbReference>
<keyword evidence="5" id="KW-0418">Kinase</keyword>
<dbReference type="SUPFAM" id="SSF56112">
    <property type="entry name" value="Protein kinase-like (PK-like)"/>
    <property type="match status" value="1"/>
</dbReference>
<dbReference type="Gene3D" id="1.10.510.10">
    <property type="entry name" value="Transferase(Phosphotransferase) domain 1"/>
    <property type="match status" value="1"/>
</dbReference>
<evidence type="ECO:0000256" key="1">
    <source>
        <dbReference type="ARBA" id="ARBA00022527"/>
    </source>
</evidence>
<keyword evidence="2" id="KW-0597">Phosphoprotein</keyword>
<dbReference type="Gene3D" id="3.30.200.20">
    <property type="entry name" value="Phosphorylase Kinase, domain 1"/>
    <property type="match status" value="1"/>
</dbReference>
<feature type="domain" description="Protein kinase" evidence="9">
    <location>
        <begin position="278"/>
        <end position="596"/>
    </location>
</feature>
<organism evidence="12">
    <name type="scientific">Aplanochytrium stocchinoi</name>
    <dbReference type="NCBI Taxonomy" id="215587"/>
    <lineage>
        <taxon>Eukaryota</taxon>
        <taxon>Sar</taxon>
        <taxon>Stramenopiles</taxon>
        <taxon>Bigyra</taxon>
        <taxon>Labyrinthulomycetes</taxon>
        <taxon>Thraustochytrida</taxon>
        <taxon>Thraustochytriidae</taxon>
        <taxon>Aplanochytrium</taxon>
    </lineage>
</organism>
<evidence type="ECO:0000256" key="6">
    <source>
        <dbReference type="ARBA" id="ARBA00022840"/>
    </source>
</evidence>
<keyword evidence="4 7" id="KW-0547">Nucleotide-binding</keyword>